<keyword evidence="2" id="KW-1185">Reference proteome</keyword>
<dbReference type="Proteomes" id="UP000614350">
    <property type="component" value="Unassembled WGS sequence"/>
</dbReference>
<accession>A0A834MPY3</accession>
<evidence type="ECO:0000313" key="1">
    <source>
        <dbReference type="EMBL" id="KAF7379414.1"/>
    </source>
</evidence>
<protein>
    <submittedName>
        <fullName evidence="1">Uncharacterized protein</fullName>
    </submittedName>
</protein>
<name>A0A834MPY3_VESVU</name>
<dbReference type="EMBL" id="JACSEA010000023">
    <property type="protein sequence ID" value="KAF7379414.1"/>
    <property type="molecule type" value="Genomic_DNA"/>
</dbReference>
<evidence type="ECO:0000313" key="2">
    <source>
        <dbReference type="Proteomes" id="UP000614350"/>
    </source>
</evidence>
<dbReference type="AlphaFoldDB" id="A0A834MPY3"/>
<organism evidence="1 2">
    <name type="scientific">Vespula vulgaris</name>
    <name type="common">Yellow jacket</name>
    <name type="synonym">Wasp</name>
    <dbReference type="NCBI Taxonomy" id="7454"/>
    <lineage>
        <taxon>Eukaryota</taxon>
        <taxon>Metazoa</taxon>
        <taxon>Ecdysozoa</taxon>
        <taxon>Arthropoda</taxon>
        <taxon>Hexapoda</taxon>
        <taxon>Insecta</taxon>
        <taxon>Pterygota</taxon>
        <taxon>Neoptera</taxon>
        <taxon>Endopterygota</taxon>
        <taxon>Hymenoptera</taxon>
        <taxon>Apocrita</taxon>
        <taxon>Aculeata</taxon>
        <taxon>Vespoidea</taxon>
        <taxon>Vespidae</taxon>
        <taxon>Vespinae</taxon>
        <taxon>Vespula</taxon>
    </lineage>
</organism>
<gene>
    <name evidence="1" type="ORF">HZH66_014785</name>
</gene>
<comment type="caution">
    <text evidence="1">The sequence shown here is derived from an EMBL/GenBank/DDBJ whole genome shotgun (WGS) entry which is preliminary data.</text>
</comment>
<sequence>MELSLLVRFQSIHRHMENRSSCNIKYHVPADEQEQRTGHFREQWDTSHADHLLYNFCYSNKKSAKEYCLPKLHFSSTFGRRDSKRERKDLLIDVEEEVEEGRDTEDEEEQGKAKDYESIIVYDSFDDRYYPDDDHSTNKFNSNRNDVGLRPINDFANHDLNSIIFNTLNMRHPKRNIFTWSSCSSVHLITSPTWIIQTSDHQSDQGMKTFSFLVLYLNGKSMNAVFMECEFITNLSNIMKPKLARVAPNDPEYGNEMLLLLRHYYSNHRLLHWILINEHIGLSEEWFEKWLENLLKETAPLLIAER</sequence>
<reference evidence="1" key="1">
    <citation type="journal article" date="2020" name="G3 (Bethesda)">
        <title>High-Quality Assemblies for Three Invasive Social Wasps from the &lt;i&gt;Vespula&lt;/i&gt; Genus.</title>
        <authorList>
            <person name="Harrop T.W.R."/>
            <person name="Guhlin J."/>
            <person name="McLaughlin G.M."/>
            <person name="Permina E."/>
            <person name="Stockwell P."/>
            <person name="Gilligan J."/>
            <person name="Le Lec M.F."/>
            <person name="Gruber M.A.M."/>
            <person name="Quinn O."/>
            <person name="Lovegrove M."/>
            <person name="Duncan E.J."/>
            <person name="Remnant E.J."/>
            <person name="Van Eeckhoven J."/>
            <person name="Graham B."/>
            <person name="Knapp R.A."/>
            <person name="Langford K.W."/>
            <person name="Kronenberg Z."/>
            <person name="Press M.O."/>
            <person name="Eacker S.M."/>
            <person name="Wilson-Rankin E.E."/>
            <person name="Purcell J."/>
            <person name="Lester P.J."/>
            <person name="Dearden P.K."/>
        </authorList>
    </citation>
    <scope>NUCLEOTIDE SEQUENCE</scope>
    <source>
        <strain evidence="1">Marl-1</strain>
    </source>
</reference>
<proteinExistence type="predicted"/>